<reference evidence="1 2" key="1">
    <citation type="submission" date="2023-07" db="EMBL/GenBank/DDBJ databases">
        <title>Sorghum-associated microbial communities from plants grown in Nebraska, USA.</title>
        <authorList>
            <person name="Schachtman D."/>
        </authorList>
    </citation>
    <scope>NUCLEOTIDE SEQUENCE [LARGE SCALE GENOMIC DNA]</scope>
    <source>
        <strain evidence="1 2">BE308</strain>
    </source>
</reference>
<sequence length="32" mass="3373">MGLVRMGDTPQVLLPELVQAAGLVPAARLENI</sequence>
<dbReference type="Proteomes" id="UP001268089">
    <property type="component" value="Unassembled WGS sequence"/>
</dbReference>
<gene>
    <name evidence="1" type="ORF">J2X15_003834</name>
</gene>
<keyword evidence="2" id="KW-1185">Reference proteome</keyword>
<evidence type="ECO:0000313" key="1">
    <source>
        <dbReference type="EMBL" id="MDR7308522.1"/>
    </source>
</evidence>
<organism evidence="1 2">
    <name type="scientific">Rhodoferax saidenbachensis</name>
    <dbReference type="NCBI Taxonomy" id="1484693"/>
    <lineage>
        <taxon>Bacteria</taxon>
        <taxon>Pseudomonadati</taxon>
        <taxon>Pseudomonadota</taxon>
        <taxon>Betaproteobacteria</taxon>
        <taxon>Burkholderiales</taxon>
        <taxon>Comamonadaceae</taxon>
        <taxon>Rhodoferax</taxon>
    </lineage>
</organism>
<proteinExistence type="predicted"/>
<protein>
    <submittedName>
        <fullName evidence="1">Uncharacterized protein</fullName>
    </submittedName>
</protein>
<comment type="caution">
    <text evidence="1">The sequence shown here is derived from an EMBL/GenBank/DDBJ whole genome shotgun (WGS) entry which is preliminary data.</text>
</comment>
<evidence type="ECO:0000313" key="2">
    <source>
        <dbReference type="Proteomes" id="UP001268089"/>
    </source>
</evidence>
<name>A0ABU1ZSJ9_9BURK</name>
<dbReference type="EMBL" id="JAVDXO010000011">
    <property type="protein sequence ID" value="MDR7308522.1"/>
    <property type="molecule type" value="Genomic_DNA"/>
</dbReference>
<accession>A0ABU1ZSJ9</accession>